<feature type="region of interest" description="Disordered" evidence="3">
    <location>
        <begin position="37"/>
        <end position="216"/>
    </location>
</feature>
<dbReference type="GO" id="GO:0005730">
    <property type="term" value="C:nucleolus"/>
    <property type="evidence" value="ECO:0007669"/>
    <property type="project" value="UniProtKB-SubCell"/>
</dbReference>
<keyword evidence="6" id="KW-1185">Reference proteome</keyword>
<dbReference type="OrthoDB" id="427886at2759"/>
<dbReference type="Pfam" id="PF08698">
    <property type="entry name" value="Fcf2"/>
    <property type="match status" value="1"/>
</dbReference>
<dbReference type="GO" id="GO:0003723">
    <property type="term" value="F:RNA binding"/>
    <property type="evidence" value="ECO:0007669"/>
    <property type="project" value="TreeGrafter"/>
</dbReference>
<dbReference type="PANTHER" id="PTHR21686:SF12">
    <property type="entry name" value="DEOXYNUCLEOTIDYLTRANSFERASE TERMINAL-INTERACTING PROTEIN 2"/>
    <property type="match status" value="1"/>
</dbReference>
<feature type="region of interest" description="Disordered" evidence="3">
    <location>
        <begin position="449"/>
        <end position="495"/>
    </location>
</feature>
<evidence type="ECO:0000256" key="2">
    <source>
        <dbReference type="ARBA" id="ARBA00023242"/>
    </source>
</evidence>
<evidence type="ECO:0000256" key="3">
    <source>
        <dbReference type="SAM" id="MobiDB-lite"/>
    </source>
</evidence>
<proteinExistence type="predicted"/>
<dbReference type="GO" id="GO:0006396">
    <property type="term" value="P:RNA processing"/>
    <property type="evidence" value="ECO:0007669"/>
    <property type="project" value="TreeGrafter"/>
</dbReference>
<gene>
    <name evidence="5" type="primary">Dnttip2</name>
    <name evidence="5" type="ORF">BUCCAP_R03629</name>
</gene>
<dbReference type="EMBL" id="VWZO01006619">
    <property type="protein sequence ID" value="NXH13202.1"/>
    <property type="molecule type" value="Genomic_DNA"/>
</dbReference>
<sequence>EPQADGDVSETESNCSAVSGLQTPLFVRVTRRRQIVVPYQPGSPDKKRHDKRAFPNKLSRILDEDDVSEAESCSSAVSGVQMPSVPRTTRSRQSKKKLQPGRVCEAQSEDISDAESCCSSSHMEPSVTTKQMSLRTQMKSQAKNTKQTEKGNRIISEDENLIEPVIISDSRPGAELVSDAGGTSSVTEDNKEPSSPKSKCSLKSTNTSQNEEVKKEILNDVTLSSLLKMKQSDTEPHGEKSVKNTHFVEVDNSEEVCGQIQEHRSRIIVREGELEHMSRPLTDCMSPNQFLDSQGQITQNESKKNLECKRADAESSARADKLRKGEQASGVSSPQKDIIVAQRTDSTGGCRMHEIGRDSGEDRKGECAESLFHSSERPSSGNNSALFLSKDGTVESENSDAVDIDTVEENLCYKEADERTPPLKKSLKNSSLHAEGLFVIDTEPGMSSSQKYYLDQVHQDSDAERKHEESEEGEESSDLEEAGEELIDEDEKDEDNDLLEKKIDVLHLSSSIDPGLNIKKLGGLYISFDAKKQNPRLSVIKQLKEKKKDQLLQKSIITPDFEKKECVPPFRESLHQLKKQRRAERAKTTGDGWFGMKAPEITSELKNDLKVLKMRASLDPKHFYKKNDRDGLPKYFQVGTVVDSPIDFYHSRIPKKQRKRTIVEELLVDSEFRRYNKKKYQEIMSEKAAFAAGKRNRKKKKFHN</sequence>
<dbReference type="Proteomes" id="UP000534107">
    <property type="component" value="Unassembled WGS sequence"/>
</dbReference>
<feature type="non-terminal residue" evidence="5">
    <location>
        <position position="704"/>
    </location>
</feature>
<feature type="compositionally biased region" description="Polar residues" evidence="3">
    <location>
        <begin position="377"/>
        <end position="386"/>
    </location>
</feature>
<organism evidence="5 6">
    <name type="scientific">Bucco capensis</name>
    <name type="common">collared puffbird</name>
    <dbReference type="NCBI Taxonomy" id="135168"/>
    <lineage>
        <taxon>Eukaryota</taxon>
        <taxon>Metazoa</taxon>
        <taxon>Chordata</taxon>
        <taxon>Craniata</taxon>
        <taxon>Vertebrata</taxon>
        <taxon>Euteleostomi</taxon>
        <taxon>Archelosauria</taxon>
        <taxon>Archosauria</taxon>
        <taxon>Dinosauria</taxon>
        <taxon>Saurischia</taxon>
        <taxon>Theropoda</taxon>
        <taxon>Coelurosauria</taxon>
        <taxon>Aves</taxon>
        <taxon>Neognathae</taxon>
        <taxon>Neoaves</taxon>
        <taxon>Telluraves</taxon>
        <taxon>Coraciimorphae</taxon>
        <taxon>Piciformes</taxon>
        <taxon>Bucconidae</taxon>
        <taxon>Bucco</taxon>
    </lineage>
</organism>
<comment type="subcellular location">
    <subcellularLocation>
        <location evidence="1">Nucleus</location>
        <location evidence="1">Nucleolus</location>
    </subcellularLocation>
</comment>
<dbReference type="PANTHER" id="PTHR21686">
    <property type="entry name" value="DEOXYNUCLEOTIDYLTRANSFERASE TERMINAL-INTERACTING PROTEIN 2"/>
    <property type="match status" value="1"/>
</dbReference>
<dbReference type="InterPro" id="IPR039883">
    <property type="entry name" value="Fcf2/DNTTIP2"/>
</dbReference>
<feature type="compositionally biased region" description="Low complexity" evidence="3">
    <location>
        <begin position="195"/>
        <end position="204"/>
    </location>
</feature>
<evidence type="ECO:0000313" key="5">
    <source>
        <dbReference type="EMBL" id="NXH13202.1"/>
    </source>
</evidence>
<evidence type="ECO:0000313" key="6">
    <source>
        <dbReference type="Proteomes" id="UP000534107"/>
    </source>
</evidence>
<dbReference type="InterPro" id="IPR014810">
    <property type="entry name" value="Fcf2_C"/>
</dbReference>
<feature type="compositionally biased region" description="Basic and acidic residues" evidence="3">
    <location>
        <begin position="351"/>
        <end position="367"/>
    </location>
</feature>
<evidence type="ECO:0000256" key="1">
    <source>
        <dbReference type="ARBA" id="ARBA00004604"/>
    </source>
</evidence>
<feature type="compositionally biased region" description="Basic and acidic residues" evidence="3">
    <location>
        <begin position="301"/>
        <end position="326"/>
    </location>
</feature>
<feature type="compositionally biased region" description="Basic residues" evidence="3">
    <location>
        <begin position="89"/>
        <end position="99"/>
    </location>
</feature>
<feature type="domain" description="Fcf2 pre-rRNA processing C-terminal" evidence="4">
    <location>
        <begin position="586"/>
        <end position="679"/>
    </location>
</feature>
<evidence type="ECO:0000259" key="4">
    <source>
        <dbReference type="Pfam" id="PF08698"/>
    </source>
</evidence>
<accession>A0A7K9HJR1</accession>
<name>A0A7K9HJR1_9PICI</name>
<reference evidence="5 6" key="1">
    <citation type="submission" date="2019-09" db="EMBL/GenBank/DDBJ databases">
        <title>Bird 10,000 Genomes (B10K) Project - Family phase.</title>
        <authorList>
            <person name="Zhang G."/>
        </authorList>
    </citation>
    <scope>NUCLEOTIDE SEQUENCE [LARGE SCALE GENOMIC DNA]</scope>
    <source>
        <strain evidence="5">B10K-DU-001-16</strain>
        <tissue evidence="5">Muscle</tissue>
    </source>
</reference>
<feature type="compositionally biased region" description="Basic and acidic residues" evidence="3">
    <location>
        <begin position="457"/>
        <end position="469"/>
    </location>
</feature>
<keyword evidence="2" id="KW-0539">Nucleus</keyword>
<feature type="region of interest" description="Disordered" evidence="3">
    <location>
        <begin position="296"/>
        <end position="402"/>
    </location>
</feature>
<comment type="caution">
    <text evidence="5">The sequence shown here is derived from an EMBL/GenBank/DDBJ whole genome shotgun (WGS) entry which is preliminary data.</text>
</comment>
<dbReference type="AlphaFoldDB" id="A0A7K9HJR1"/>
<feature type="compositionally biased region" description="Basic and acidic residues" evidence="3">
    <location>
        <begin position="146"/>
        <end position="156"/>
    </location>
</feature>
<feature type="compositionally biased region" description="Acidic residues" evidence="3">
    <location>
        <begin position="470"/>
        <end position="495"/>
    </location>
</feature>
<feature type="non-terminal residue" evidence="5">
    <location>
        <position position="1"/>
    </location>
</feature>
<protein>
    <submittedName>
        <fullName evidence="5">TDIF2 protein</fullName>
    </submittedName>
</protein>
<feature type="compositionally biased region" description="Polar residues" evidence="3">
    <location>
        <begin position="117"/>
        <end position="145"/>
    </location>
</feature>